<dbReference type="EMBL" id="FUHW01000024">
    <property type="protein sequence ID" value="SJM60536.1"/>
    <property type="molecule type" value="Genomic_DNA"/>
</dbReference>
<dbReference type="InterPro" id="IPR001279">
    <property type="entry name" value="Metallo-B-lactamas"/>
</dbReference>
<dbReference type="PANTHER" id="PTHR43084">
    <property type="entry name" value="PERSULFIDE DIOXYGENASE ETHE1"/>
    <property type="match status" value="1"/>
</dbReference>
<dbReference type="FunFam" id="3.60.15.10:FF:000030">
    <property type="entry name" value="Metallo-beta-lactamase family protein"/>
    <property type="match status" value="1"/>
</dbReference>
<dbReference type="InterPro" id="IPR051682">
    <property type="entry name" value="Mito_Persulfide_Diox"/>
</dbReference>
<dbReference type="SUPFAM" id="SSF56281">
    <property type="entry name" value="Metallo-hydrolase/oxidoreductase"/>
    <property type="match status" value="1"/>
</dbReference>
<reference evidence="3 4" key="1">
    <citation type="submission" date="2017-02" db="EMBL/GenBank/DDBJ databases">
        <authorList>
            <person name="Peterson S.W."/>
        </authorList>
    </citation>
    <scope>NUCLEOTIDE SEQUENCE [LARGE SCALE GENOMIC DNA]</scope>
    <source>
        <strain evidence="3 4">B Ar 00.02</strain>
    </source>
</reference>
<dbReference type="Gene3D" id="3.60.15.10">
    <property type="entry name" value="Ribonuclease Z/Hydroxyacylglutathione hydrolase-like"/>
    <property type="match status" value="1"/>
</dbReference>
<keyword evidence="1" id="KW-0479">Metal-binding</keyword>
<dbReference type="GO" id="GO:0046872">
    <property type="term" value="F:metal ion binding"/>
    <property type="evidence" value="ECO:0007669"/>
    <property type="project" value="UniProtKB-KW"/>
</dbReference>
<dbReference type="SMART" id="SM00849">
    <property type="entry name" value="Lactamase_B"/>
    <property type="match status" value="1"/>
</dbReference>
<dbReference type="PANTHER" id="PTHR43084:SF1">
    <property type="entry name" value="PERSULFIDE DIOXYGENASE ETHE1, MITOCHONDRIAL"/>
    <property type="match status" value="1"/>
</dbReference>
<dbReference type="Pfam" id="PF00753">
    <property type="entry name" value="Lactamase_B"/>
    <property type="match status" value="1"/>
</dbReference>
<sequence>MFFERIYDTDLAQASYVIGCQSNGEAVVIDARRDTDVYHRIAAANGLKIVAVTETHVHADYLSGTRELAADTGATMYVSGEGGPDWLYDFEASLLTDGGTITLGNITLTAAHTPGHTPEHLMFLVTDGAFSQDPGYALTGDFVFCGDLGRPDLLDEAAGGVDTRFIGAQQMFASLRDRFLTLPDHVQVHPAHGAGSACGKALGAVPSSTVGYERLNAWWGKYLEADDEEGFVAELLEGQPDAPAYFGRMKRQNLAGPAVLGERQPLAELDAAQVAAWLAANEATFVDTRSQTDVHRGTVAGSVNIPAIKSMATYGAWAIDPERDRRPLVLLADGPASAQAMWDHLIRVGIDDVSGYVTSIEGLPHHTPRLVQPDEVADFDKALLLDVRAKSEHEAGKVPGSEQLHGGRVLWNLEKLPNSGTIVTYCQSGVRSSVVASTLRHAGYDVVELEGSYAAWAAQQAK</sequence>
<organism evidence="3 4">
    <name type="scientific">Arthrobacter rhombi</name>
    <dbReference type="NCBI Taxonomy" id="71253"/>
    <lineage>
        <taxon>Bacteria</taxon>
        <taxon>Bacillati</taxon>
        <taxon>Actinomycetota</taxon>
        <taxon>Actinomycetes</taxon>
        <taxon>Micrococcales</taxon>
        <taxon>Micrococcaceae</taxon>
        <taxon>Arthrobacter</taxon>
    </lineage>
</organism>
<evidence type="ECO:0000313" key="4">
    <source>
        <dbReference type="Proteomes" id="UP000195913"/>
    </source>
</evidence>
<feature type="domain" description="Rhodanese" evidence="2">
    <location>
        <begin position="378"/>
        <end position="461"/>
    </location>
</feature>
<dbReference type="Proteomes" id="UP000195913">
    <property type="component" value="Unassembled WGS sequence"/>
</dbReference>
<dbReference type="Pfam" id="PF00581">
    <property type="entry name" value="Rhodanese"/>
    <property type="match status" value="1"/>
</dbReference>
<evidence type="ECO:0000313" key="3">
    <source>
        <dbReference type="EMBL" id="SJM60536.1"/>
    </source>
</evidence>
<dbReference type="InterPro" id="IPR044528">
    <property type="entry name" value="POD-like_MBL-fold"/>
</dbReference>
<keyword evidence="3" id="KW-0378">Hydrolase</keyword>
<protein>
    <submittedName>
        <fullName evidence="3">Hydroxyacylglutathione hydrolase</fullName>
        <ecNumber evidence="3">3.1.2.6</ecNumber>
    </submittedName>
</protein>
<dbReference type="GO" id="GO:0050313">
    <property type="term" value="F:sulfur dioxygenase activity"/>
    <property type="evidence" value="ECO:0007669"/>
    <property type="project" value="InterPro"/>
</dbReference>
<dbReference type="SUPFAM" id="SSF52821">
    <property type="entry name" value="Rhodanese/Cell cycle control phosphatase"/>
    <property type="match status" value="2"/>
</dbReference>
<dbReference type="RefSeq" id="WP_086997073.1">
    <property type="nucleotide sequence ID" value="NZ_FUHW01000024.1"/>
</dbReference>
<dbReference type="CDD" id="cd07724">
    <property type="entry name" value="POD-like_MBL-fold"/>
    <property type="match status" value="1"/>
</dbReference>
<name>A0A1R4FX89_9MICC</name>
<dbReference type="InterPro" id="IPR036873">
    <property type="entry name" value="Rhodanese-like_dom_sf"/>
</dbReference>
<dbReference type="SMART" id="SM00450">
    <property type="entry name" value="RHOD"/>
    <property type="match status" value="2"/>
</dbReference>
<dbReference type="EC" id="3.1.2.6" evidence="3"/>
<evidence type="ECO:0000259" key="2">
    <source>
        <dbReference type="PROSITE" id="PS50206"/>
    </source>
</evidence>
<proteinExistence type="predicted"/>
<dbReference type="GO" id="GO:0006749">
    <property type="term" value="P:glutathione metabolic process"/>
    <property type="evidence" value="ECO:0007669"/>
    <property type="project" value="InterPro"/>
</dbReference>
<dbReference type="InterPro" id="IPR036866">
    <property type="entry name" value="RibonucZ/Hydroxyglut_hydro"/>
</dbReference>
<evidence type="ECO:0000256" key="1">
    <source>
        <dbReference type="ARBA" id="ARBA00022723"/>
    </source>
</evidence>
<feature type="domain" description="Rhodanese" evidence="2">
    <location>
        <begin position="279"/>
        <end position="372"/>
    </location>
</feature>
<gene>
    <name evidence="3" type="ORF">FM101_06325</name>
</gene>
<dbReference type="AlphaFoldDB" id="A0A1R4FX89"/>
<dbReference type="GO" id="GO:0004416">
    <property type="term" value="F:hydroxyacylglutathione hydrolase activity"/>
    <property type="evidence" value="ECO:0007669"/>
    <property type="project" value="UniProtKB-EC"/>
</dbReference>
<dbReference type="GO" id="GO:0070813">
    <property type="term" value="P:hydrogen sulfide metabolic process"/>
    <property type="evidence" value="ECO:0007669"/>
    <property type="project" value="TreeGrafter"/>
</dbReference>
<keyword evidence="4" id="KW-1185">Reference proteome</keyword>
<accession>A0A1R4FX89</accession>
<dbReference type="Gene3D" id="3.40.250.10">
    <property type="entry name" value="Rhodanese-like domain"/>
    <property type="match status" value="2"/>
</dbReference>
<dbReference type="PROSITE" id="PS50206">
    <property type="entry name" value="RHODANESE_3"/>
    <property type="match status" value="2"/>
</dbReference>
<dbReference type="CDD" id="cd00158">
    <property type="entry name" value="RHOD"/>
    <property type="match status" value="1"/>
</dbReference>
<dbReference type="InterPro" id="IPR001763">
    <property type="entry name" value="Rhodanese-like_dom"/>
</dbReference>